<dbReference type="Pfam" id="PF05192">
    <property type="entry name" value="MutS_III"/>
    <property type="match status" value="1"/>
</dbReference>
<dbReference type="SUPFAM" id="SSF52540">
    <property type="entry name" value="P-loop containing nucleoside triphosphate hydrolases"/>
    <property type="match status" value="1"/>
</dbReference>
<evidence type="ECO:0000259" key="11">
    <source>
        <dbReference type="PROSITE" id="PS00486"/>
    </source>
</evidence>
<dbReference type="InterPro" id="IPR007696">
    <property type="entry name" value="DNA_mismatch_repair_MutS_core"/>
</dbReference>
<dbReference type="InterPro" id="IPR016151">
    <property type="entry name" value="DNA_mismatch_repair_MutS_N"/>
</dbReference>
<sequence>MERAESDTSEAGTGDVGAASPDEEAPRPEGPPRTLLERREELTPMLSQYLELCDDHPDAIVLFQVGDFYEAFCEAAETVARVCEVTLTQREDSTGTYPMAGIPIDNAASYLESLLEEEYRVAIADQVEDAEEATGLVDRAVTNVVSPGTVVDDELLDRASATYLGAVVGDGSASDGTGGEHSAGDDTAASTALATLDVSTGECQVTSAPADRVRTELERLAPAEILVGPDAPVDPGTFDFETMVTERDPATFDLDRADTTLSAYVAEPTAVLDAPVERRAVGALLDYAEYTQGDDGALSYVSRIRRYDLRASLRVDGTAMRSLELFDSRRPGRGETLLDAVDRTACALGRRTLESWLRRPLVEADLIERRHDAVAELLDRPLVRETVRDYLSQVYDIERLAATVSRERANARDLRSLQATLAVVPEIKAALEDAESAALSELRADLDELADVRDLIDRAIVPDPPQEITEGGVIRDGFDDELDEIRATEREGREWVDSLETRERERTGIDSLEVGYNQVHGYYIEVTNPNLDRVPDDYTRRQTLKNAERFYTPELKRREEEILSASERADALEYETFRAVRSRVAEETDRLQSLADALARLDVLSAFAAVAASGDYVRPEMGAATLRIDAGRHPVVERTQAEFVPNGIDFAAGHVAVITGPNMSGKSTYMRQVALICLLAQAGSFVPADAAELPVLDRLFTRVGASDDIAGGQSTFMREMAELTDILHDATEESLVLLDEVGRGTSTTDGLAIARATTEFIHDEVGATTLFATHYHDLTDLAADLPDAFNLHFTVSKGDEGTTDAADSGTGDADDTTPTESRAGGDAGSGTDVTFLHRVAEGPSSSSYGVEVAELAGVPDRVVARAREYVRASSTEPSSDSRRDDPSGASPSEDSTTDASGASPDERGDTLAAYVDGLDDASNGDRFELDGDAGHGFGDDEREVLAELRDLDVARTTPLEALNTLERLRRQLDE</sequence>
<evidence type="ECO:0000256" key="5">
    <source>
        <dbReference type="ARBA" id="ARBA00023125"/>
    </source>
</evidence>
<evidence type="ECO:0000256" key="8">
    <source>
        <dbReference type="NCBIfam" id="TIGR01070"/>
    </source>
</evidence>
<dbReference type="Gene3D" id="3.40.50.300">
    <property type="entry name" value="P-loop containing nucleotide triphosphate hydrolases"/>
    <property type="match status" value="1"/>
</dbReference>
<dbReference type="InterPro" id="IPR005748">
    <property type="entry name" value="DNA_mismatch_repair_MutS"/>
</dbReference>
<feature type="region of interest" description="Disordered" evidence="10">
    <location>
        <begin position="869"/>
        <end position="938"/>
    </location>
</feature>
<dbReference type="PIRSF" id="PIRSF037677">
    <property type="entry name" value="DNA_mis_repair_Msh6"/>
    <property type="match status" value="1"/>
</dbReference>
<keyword evidence="5 7" id="KW-0238">DNA-binding</keyword>
<dbReference type="Pfam" id="PF05190">
    <property type="entry name" value="MutS_IV"/>
    <property type="match status" value="1"/>
</dbReference>
<dbReference type="PANTHER" id="PTHR11361">
    <property type="entry name" value="DNA MISMATCH REPAIR PROTEIN MUTS FAMILY MEMBER"/>
    <property type="match status" value="1"/>
</dbReference>
<dbReference type="InterPro" id="IPR017261">
    <property type="entry name" value="DNA_mismatch_repair_MutS/MSH"/>
</dbReference>
<dbReference type="HAMAP" id="MF_00096">
    <property type="entry name" value="MutS"/>
    <property type="match status" value="1"/>
</dbReference>
<evidence type="ECO:0000256" key="4">
    <source>
        <dbReference type="ARBA" id="ARBA00022840"/>
    </source>
</evidence>
<dbReference type="EMBL" id="FNPB01000012">
    <property type="protein sequence ID" value="SDY35085.1"/>
    <property type="molecule type" value="Genomic_DNA"/>
</dbReference>
<dbReference type="Proteomes" id="UP000199170">
    <property type="component" value="Unassembled WGS sequence"/>
</dbReference>
<dbReference type="SUPFAM" id="SSF55271">
    <property type="entry name" value="DNA repair protein MutS, domain I"/>
    <property type="match status" value="1"/>
</dbReference>
<comment type="function">
    <text evidence="7">This protein is involved in the repair of mismatches in DNA. It is possible that it carries out the mismatch recognition step. This protein has a weak ATPase activity.</text>
</comment>
<evidence type="ECO:0000256" key="9">
    <source>
        <dbReference type="RuleBase" id="RU003756"/>
    </source>
</evidence>
<dbReference type="AlphaFoldDB" id="A0A1H3J666"/>
<dbReference type="InterPro" id="IPR003593">
    <property type="entry name" value="AAA+_ATPase"/>
</dbReference>
<dbReference type="NCBIfam" id="TIGR01070">
    <property type="entry name" value="mutS1"/>
    <property type="match status" value="1"/>
</dbReference>
<dbReference type="Pfam" id="PF05188">
    <property type="entry name" value="MutS_II"/>
    <property type="match status" value="1"/>
</dbReference>
<keyword evidence="2 7" id="KW-0547">Nucleotide-binding</keyword>
<dbReference type="Gene3D" id="3.30.420.110">
    <property type="entry name" value="MutS, connector domain"/>
    <property type="match status" value="1"/>
</dbReference>
<evidence type="ECO:0000256" key="2">
    <source>
        <dbReference type="ARBA" id="ARBA00022741"/>
    </source>
</evidence>
<dbReference type="SMART" id="SM00534">
    <property type="entry name" value="MUTSac"/>
    <property type="match status" value="1"/>
</dbReference>
<dbReference type="InterPro" id="IPR000432">
    <property type="entry name" value="DNA_mismatch_repair_MutS_C"/>
</dbReference>
<feature type="compositionally biased region" description="Basic and acidic residues" evidence="10">
    <location>
        <begin position="923"/>
        <end position="938"/>
    </location>
</feature>
<dbReference type="InterPro" id="IPR007695">
    <property type="entry name" value="DNA_mismatch_repair_MutS-lik_N"/>
</dbReference>
<dbReference type="STRING" id="660517.SAMN04487946_11222"/>
<dbReference type="Gene3D" id="1.10.1420.10">
    <property type="match status" value="2"/>
</dbReference>
<name>A0A1H3J666_9EURY</name>
<feature type="domain" description="DNA mismatch repair proteins mutS family" evidence="11">
    <location>
        <begin position="734"/>
        <end position="750"/>
    </location>
</feature>
<proteinExistence type="inferred from homology"/>
<dbReference type="GO" id="GO:0003684">
    <property type="term" value="F:damaged DNA binding"/>
    <property type="evidence" value="ECO:0007669"/>
    <property type="project" value="UniProtKB-UniRule"/>
</dbReference>
<dbReference type="OrthoDB" id="146065at2157"/>
<dbReference type="InterPro" id="IPR036678">
    <property type="entry name" value="MutS_con_dom_sf"/>
</dbReference>
<dbReference type="SMART" id="SM00382">
    <property type="entry name" value="AAA"/>
    <property type="match status" value="1"/>
</dbReference>
<keyword evidence="3 7" id="KW-0227">DNA damage</keyword>
<dbReference type="SMART" id="SM00533">
    <property type="entry name" value="MUTSd"/>
    <property type="match status" value="1"/>
</dbReference>
<evidence type="ECO:0000256" key="3">
    <source>
        <dbReference type="ARBA" id="ARBA00022763"/>
    </source>
</evidence>
<dbReference type="NCBIfam" id="NF003810">
    <property type="entry name" value="PRK05399.1"/>
    <property type="match status" value="1"/>
</dbReference>
<dbReference type="InterPro" id="IPR045076">
    <property type="entry name" value="MutS"/>
</dbReference>
<reference evidence="13" key="1">
    <citation type="submission" date="2016-10" db="EMBL/GenBank/DDBJ databases">
        <authorList>
            <person name="Varghese N."/>
            <person name="Submissions S."/>
        </authorList>
    </citation>
    <scope>NUCLEOTIDE SEQUENCE [LARGE SCALE GENOMIC DNA]</scope>
    <source>
        <strain evidence="13">CGMCC 1.10118</strain>
    </source>
</reference>
<organism evidence="12 13">
    <name type="scientific">Halobellus clavatus</name>
    <dbReference type="NCBI Taxonomy" id="660517"/>
    <lineage>
        <taxon>Archaea</taxon>
        <taxon>Methanobacteriati</taxon>
        <taxon>Methanobacteriota</taxon>
        <taxon>Stenosarchaea group</taxon>
        <taxon>Halobacteria</taxon>
        <taxon>Halobacteriales</taxon>
        <taxon>Haloferacaceae</taxon>
        <taxon>Halobellus</taxon>
    </lineage>
</organism>
<dbReference type="Gene3D" id="3.40.1170.10">
    <property type="entry name" value="DNA repair protein MutS, domain I"/>
    <property type="match status" value="1"/>
</dbReference>
<dbReference type="Pfam" id="PF00488">
    <property type="entry name" value="MutS_V"/>
    <property type="match status" value="1"/>
</dbReference>
<dbReference type="InterPro" id="IPR027417">
    <property type="entry name" value="P-loop_NTPase"/>
</dbReference>
<dbReference type="RefSeq" id="WP_089768696.1">
    <property type="nucleotide sequence ID" value="NZ_FNPB01000012.1"/>
</dbReference>
<dbReference type="InterPro" id="IPR036187">
    <property type="entry name" value="DNA_mismatch_repair_MutS_sf"/>
</dbReference>
<evidence type="ECO:0000256" key="6">
    <source>
        <dbReference type="ARBA" id="ARBA00023204"/>
    </source>
</evidence>
<dbReference type="GO" id="GO:0140664">
    <property type="term" value="F:ATP-dependent DNA damage sensor activity"/>
    <property type="evidence" value="ECO:0007669"/>
    <property type="project" value="InterPro"/>
</dbReference>
<feature type="region of interest" description="Disordered" evidence="10">
    <location>
        <begin position="798"/>
        <end position="832"/>
    </location>
</feature>
<evidence type="ECO:0000313" key="13">
    <source>
        <dbReference type="Proteomes" id="UP000199170"/>
    </source>
</evidence>
<evidence type="ECO:0000256" key="10">
    <source>
        <dbReference type="SAM" id="MobiDB-lite"/>
    </source>
</evidence>
<keyword evidence="13" id="KW-1185">Reference proteome</keyword>
<comment type="similarity">
    <text evidence="1 7 9">Belongs to the DNA mismatch repair MutS family.</text>
</comment>
<keyword evidence="6 7" id="KW-0234">DNA repair</keyword>
<dbReference type="GO" id="GO:0005524">
    <property type="term" value="F:ATP binding"/>
    <property type="evidence" value="ECO:0007669"/>
    <property type="project" value="UniProtKB-UniRule"/>
</dbReference>
<dbReference type="PANTHER" id="PTHR11361:SF34">
    <property type="entry name" value="DNA MISMATCH REPAIR PROTEIN MSH1, MITOCHONDRIAL"/>
    <property type="match status" value="1"/>
</dbReference>
<accession>A0A1H3J666</accession>
<feature type="binding site" evidence="7">
    <location>
        <begin position="660"/>
        <end position="667"/>
    </location>
    <ligand>
        <name>ATP</name>
        <dbReference type="ChEBI" id="CHEBI:30616"/>
    </ligand>
</feature>
<dbReference type="Pfam" id="PF01624">
    <property type="entry name" value="MutS_I"/>
    <property type="match status" value="1"/>
</dbReference>
<protein>
    <recommendedName>
        <fullName evidence="7 8">DNA mismatch repair protein MutS</fullName>
    </recommendedName>
</protein>
<dbReference type="PROSITE" id="PS00486">
    <property type="entry name" value="DNA_MISMATCH_REPAIR_2"/>
    <property type="match status" value="1"/>
</dbReference>
<evidence type="ECO:0000256" key="1">
    <source>
        <dbReference type="ARBA" id="ARBA00006271"/>
    </source>
</evidence>
<dbReference type="InterPro" id="IPR007860">
    <property type="entry name" value="DNA_mmatch_repair_MutS_con_dom"/>
</dbReference>
<evidence type="ECO:0000313" key="12">
    <source>
        <dbReference type="EMBL" id="SDY35085.1"/>
    </source>
</evidence>
<dbReference type="GO" id="GO:0030983">
    <property type="term" value="F:mismatched DNA binding"/>
    <property type="evidence" value="ECO:0007669"/>
    <property type="project" value="InterPro"/>
</dbReference>
<dbReference type="GO" id="GO:0006298">
    <property type="term" value="P:mismatch repair"/>
    <property type="evidence" value="ECO:0007669"/>
    <property type="project" value="UniProtKB-UniRule"/>
</dbReference>
<dbReference type="SUPFAM" id="SSF48334">
    <property type="entry name" value="DNA repair protein MutS, domain III"/>
    <property type="match status" value="1"/>
</dbReference>
<evidence type="ECO:0000256" key="7">
    <source>
        <dbReference type="HAMAP-Rule" id="MF_00096"/>
    </source>
</evidence>
<dbReference type="SUPFAM" id="SSF53150">
    <property type="entry name" value="DNA repair protein MutS, domain II"/>
    <property type="match status" value="1"/>
</dbReference>
<gene>
    <name evidence="7" type="primary">mutS</name>
    <name evidence="12" type="ORF">SAMN04487946_11222</name>
</gene>
<feature type="region of interest" description="Disordered" evidence="10">
    <location>
        <begin position="1"/>
        <end position="33"/>
    </location>
</feature>
<dbReference type="InterPro" id="IPR007861">
    <property type="entry name" value="DNA_mismatch_repair_MutS_clamp"/>
</dbReference>
<keyword evidence="4 7" id="KW-0067">ATP-binding</keyword>